<dbReference type="PANTHER" id="PTHR48111:SF1">
    <property type="entry name" value="TWO-COMPONENT RESPONSE REGULATOR ORR33"/>
    <property type="match status" value="1"/>
</dbReference>
<evidence type="ECO:0000256" key="3">
    <source>
        <dbReference type="ARBA" id="ARBA00022777"/>
    </source>
</evidence>
<gene>
    <name evidence="10" type="ORF">KA717_35565</name>
</gene>
<feature type="domain" description="Response regulatory" evidence="9">
    <location>
        <begin position="13"/>
        <end position="129"/>
    </location>
</feature>
<dbReference type="AlphaFoldDB" id="A0A977KVN3"/>
<evidence type="ECO:0000256" key="6">
    <source>
        <dbReference type="ARBA" id="ARBA00023125"/>
    </source>
</evidence>
<dbReference type="KEGG" id="wna:KA717_35565"/>
<dbReference type="SMART" id="SM00065">
    <property type="entry name" value="GAF"/>
    <property type="match status" value="1"/>
</dbReference>
<sequence length="304" mass="33828">MVDSIASSSPAPLILIVDDDNSLRTLLRLAMQGEGYRTDDATNGQEALAKFERLQPDIVLLDAMMPEMDGFTCCQKLQGFSRGTTTPILMITFLDDQESVDQAFAAGATDYITKPIHWGVLSQRVRRLLQSQRALDTAKEAQEQLRKQQIWETLFQDTLQQFSQARALFPLLQSTLNYLQTILQSSRIVLSYPDQSLFLEVVVPMMASARNLAFADLAFLSSYENYYLTGQILRLDHLATSPLATSEMAILNALNCQALMNAPLLKNGQVVGLLAVHSQSPRSWDSLDAQRLAMLANLIAIALR</sequence>
<dbReference type="InterPro" id="IPR003018">
    <property type="entry name" value="GAF"/>
</dbReference>
<keyword evidence="3" id="KW-0418">Kinase</keyword>
<dbReference type="SMART" id="SM00448">
    <property type="entry name" value="REC"/>
    <property type="match status" value="1"/>
</dbReference>
<dbReference type="SUPFAM" id="SSF55781">
    <property type="entry name" value="GAF domain-like"/>
    <property type="match status" value="1"/>
</dbReference>
<evidence type="ECO:0000259" key="9">
    <source>
        <dbReference type="PROSITE" id="PS50110"/>
    </source>
</evidence>
<protein>
    <submittedName>
        <fullName evidence="10">Response regulator</fullName>
    </submittedName>
</protein>
<dbReference type="GO" id="GO:0005829">
    <property type="term" value="C:cytosol"/>
    <property type="evidence" value="ECO:0007669"/>
    <property type="project" value="TreeGrafter"/>
</dbReference>
<dbReference type="GO" id="GO:0006355">
    <property type="term" value="P:regulation of DNA-templated transcription"/>
    <property type="evidence" value="ECO:0007669"/>
    <property type="project" value="TreeGrafter"/>
</dbReference>
<proteinExistence type="predicted"/>
<dbReference type="SUPFAM" id="SSF52172">
    <property type="entry name" value="CheY-like"/>
    <property type="match status" value="1"/>
</dbReference>
<dbReference type="InterPro" id="IPR011006">
    <property type="entry name" value="CheY-like_superfamily"/>
</dbReference>
<dbReference type="GO" id="GO:0000156">
    <property type="term" value="F:phosphorelay response regulator activity"/>
    <property type="evidence" value="ECO:0007669"/>
    <property type="project" value="TreeGrafter"/>
</dbReference>
<keyword evidence="6" id="KW-0238">DNA-binding</keyword>
<dbReference type="EMBL" id="CP073041">
    <property type="protein sequence ID" value="UXE60752.1"/>
    <property type="molecule type" value="Genomic_DNA"/>
</dbReference>
<keyword evidence="4" id="KW-0902">Two-component regulatory system</keyword>
<dbReference type="Pfam" id="PF01590">
    <property type="entry name" value="GAF"/>
    <property type="match status" value="1"/>
</dbReference>
<dbReference type="InterPro" id="IPR039420">
    <property type="entry name" value="WalR-like"/>
</dbReference>
<keyword evidence="1 8" id="KW-0597">Phosphoprotein</keyword>
<organism evidence="10">
    <name type="scientific">Woronichinia naegeliana WA131</name>
    <dbReference type="NCBI Taxonomy" id="2824559"/>
    <lineage>
        <taxon>Bacteria</taxon>
        <taxon>Bacillati</taxon>
        <taxon>Cyanobacteriota</taxon>
        <taxon>Cyanophyceae</taxon>
        <taxon>Synechococcales</taxon>
        <taxon>Coelosphaeriaceae</taxon>
        <taxon>Woronichinia</taxon>
    </lineage>
</organism>
<keyword evidence="5" id="KW-0805">Transcription regulation</keyword>
<dbReference type="Pfam" id="PF00072">
    <property type="entry name" value="Response_reg"/>
    <property type="match status" value="1"/>
</dbReference>
<dbReference type="GO" id="GO:0032993">
    <property type="term" value="C:protein-DNA complex"/>
    <property type="evidence" value="ECO:0007669"/>
    <property type="project" value="TreeGrafter"/>
</dbReference>
<dbReference type="PANTHER" id="PTHR48111">
    <property type="entry name" value="REGULATOR OF RPOS"/>
    <property type="match status" value="1"/>
</dbReference>
<evidence type="ECO:0000256" key="8">
    <source>
        <dbReference type="PROSITE-ProRule" id="PRU00169"/>
    </source>
</evidence>
<dbReference type="PROSITE" id="PS50110">
    <property type="entry name" value="RESPONSE_REGULATORY"/>
    <property type="match status" value="1"/>
</dbReference>
<dbReference type="Gene3D" id="3.40.50.2300">
    <property type="match status" value="1"/>
</dbReference>
<dbReference type="GO" id="GO:0000976">
    <property type="term" value="F:transcription cis-regulatory region binding"/>
    <property type="evidence" value="ECO:0007669"/>
    <property type="project" value="TreeGrafter"/>
</dbReference>
<reference evidence="10" key="1">
    <citation type="submission" date="2021-04" db="EMBL/GenBank/DDBJ databases">
        <title>Genome sequence of Woronichinia naegeliana from Washington state freshwater lake bloom.</title>
        <authorList>
            <person name="Dreher T.W."/>
        </authorList>
    </citation>
    <scope>NUCLEOTIDE SEQUENCE</scope>
    <source>
        <strain evidence="10">WA131</strain>
    </source>
</reference>
<feature type="modified residue" description="4-aspartylphosphate" evidence="8">
    <location>
        <position position="62"/>
    </location>
</feature>
<evidence type="ECO:0000313" key="10">
    <source>
        <dbReference type="EMBL" id="UXE60752.1"/>
    </source>
</evidence>
<dbReference type="InterPro" id="IPR029016">
    <property type="entry name" value="GAF-like_dom_sf"/>
</dbReference>
<evidence type="ECO:0000256" key="4">
    <source>
        <dbReference type="ARBA" id="ARBA00023012"/>
    </source>
</evidence>
<evidence type="ECO:0000256" key="1">
    <source>
        <dbReference type="ARBA" id="ARBA00022553"/>
    </source>
</evidence>
<dbReference type="FunFam" id="3.40.50.2300:FF:000001">
    <property type="entry name" value="DNA-binding response regulator PhoB"/>
    <property type="match status" value="1"/>
</dbReference>
<keyword evidence="2" id="KW-0808">Transferase</keyword>
<dbReference type="Gene3D" id="3.30.450.40">
    <property type="match status" value="1"/>
</dbReference>
<keyword evidence="7" id="KW-0804">Transcription</keyword>
<dbReference type="Proteomes" id="UP001065613">
    <property type="component" value="Chromosome"/>
</dbReference>
<evidence type="ECO:0000256" key="2">
    <source>
        <dbReference type="ARBA" id="ARBA00022679"/>
    </source>
</evidence>
<evidence type="ECO:0000256" key="7">
    <source>
        <dbReference type="ARBA" id="ARBA00023163"/>
    </source>
</evidence>
<accession>A0A977KVN3</accession>
<dbReference type="GO" id="GO:0016301">
    <property type="term" value="F:kinase activity"/>
    <property type="evidence" value="ECO:0007669"/>
    <property type="project" value="UniProtKB-KW"/>
</dbReference>
<evidence type="ECO:0000256" key="5">
    <source>
        <dbReference type="ARBA" id="ARBA00023015"/>
    </source>
</evidence>
<dbReference type="InterPro" id="IPR001789">
    <property type="entry name" value="Sig_transdc_resp-reg_receiver"/>
</dbReference>
<name>A0A977KVN3_9CYAN</name>